<evidence type="ECO:0000256" key="2">
    <source>
        <dbReference type="ARBA" id="ARBA00022484"/>
    </source>
</evidence>
<organism evidence="11 12">
    <name type="scientific">ssRNA phage ESE007</name>
    <dbReference type="NCBI Taxonomy" id="2785997"/>
    <lineage>
        <taxon>Viruses</taxon>
        <taxon>Riboviria</taxon>
        <taxon>Orthornavirae</taxon>
        <taxon>Lenarviricota</taxon>
        <taxon>Leviviricetes</taxon>
        <taxon>Norzivirales</taxon>
        <taxon>Fiersviridae</taxon>
        <taxon>Duhcivirus</taxon>
        <taxon>Duhcivirus defluviicola</taxon>
    </lineage>
</organism>
<keyword evidence="2 11" id="KW-0696">RNA-directed RNA polymerase</keyword>
<dbReference type="EC" id="2.7.7.48" evidence="1"/>
<dbReference type="GO" id="GO:0039694">
    <property type="term" value="P:viral RNA genome replication"/>
    <property type="evidence" value="ECO:0007669"/>
    <property type="project" value="InterPro"/>
</dbReference>
<dbReference type="SUPFAM" id="SSF56672">
    <property type="entry name" value="DNA/RNA polymerases"/>
    <property type="match status" value="1"/>
</dbReference>
<dbReference type="InterPro" id="IPR007096">
    <property type="entry name" value="RNA-dir_Rpol_cat_phage"/>
</dbReference>
<dbReference type="GeneID" id="80398308"/>
<dbReference type="KEGG" id="vg:80398308"/>
<reference evidence="11" key="1">
    <citation type="submission" date="2020-09" db="EMBL/GenBank/DDBJ databases">
        <title>Leviviricetes taxonomy.</title>
        <authorList>
            <person name="Stockdale S.R."/>
            <person name="Callanan J."/>
            <person name="Adriaenssens E.M."/>
            <person name="Kuhn J.H."/>
            <person name="Rumnieks J."/>
            <person name="Shkoporov A."/>
            <person name="Draper L.A."/>
            <person name="Ross P."/>
            <person name="Hill C."/>
        </authorList>
    </citation>
    <scope>NUCLEOTIDE SEQUENCE</scope>
</reference>
<feature type="non-terminal residue" evidence="11">
    <location>
        <position position="524"/>
    </location>
</feature>
<evidence type="ECO:0000256" key="1">
    <source>
        <dbReference type="ARBA" id="ARBA00012494"/>
    </source>
</evidence>
<name>A0A8S5KXV5_9VIRU</name>
<evidence type="ECO:0000256" key="9">
    <source>
        <dbReference type="PIRSR" id="PIRSR605093-1"/>
    </source>
</evidence>
<keyword evidence="9" id="KW-0479">Metal-binding</keyword>
<protein>
    <recommendedName>
        <fullName evidence="1">RNA-directed RNA polymerase</fullName>
        <ecNumber evidence="1">2.7.7.48</ecNumber>
    </recommendedName>
    <alternativeName>
        <fullName evidence="7">RNA replicase beta chain</fullName>
    </alternativeName>
</protein>
<keyword evidence="4" id="KW-0548">Nucleotidyltransferase</keyword>
<dbReference type="InterPro" id="IPR005093">
    <property type="entry name" value="RNArep_beta"/>
</dbReference>
<keyword evidence="3" id="KW-0808">Transferase</keyword>
<feature type="binding site" evidence="9">
    <location>
        <position position="279"/>
    </location>
    <ligand>
        <name>Mg(2+)</name>
        <dbReference type="ChEBI" id="CHEBI:18420"/>
        <label>2</label>
    </ligand>
</feature>
<evidence type="ECO:0000256" key="6">
    <source>
        <dbReference type="ARBA" id="ARBA00022953"/>
    </source>
</evidence>
<proteinExistence type="predicted"/>
<keyword evidence="5" id="KW-0547">Nucleotide-binding</keyword>
<evidence type="ECO:0000256" key="7">
    <source>
        <dbReference type="ARBA" id="ARBA00030248"/>
    </source>
</evidence>
<dbReference type="EMBL" id="BK013369">
    <property type="protein sequence ID" value="DAD49885.1"/>
    <property type="molecule type" value="Genomic_RNA"/>
</dbReference>
<evidence type="ECO:0000256" key="3">
    <source>
        <dbReference type="ARBA" id="ARBA00022679"/>
    </source>
</evidence>
<keyword evidence="12" id="KW-1185">Reference proteome</keyword>
<evidence type="ECO:0000256" key="5">
    <source>
        <dbReference type="ARBA" id="ARBA00022741"/>
    </source>
</evidence>
<dbReference type="GO" id="GO:0000166">
    <property type="term" value="F:nucleotide binding"/>
    <property type="evidence" value="ECO:0007669"/>
    <property type="project" value="UniProtKB-KW"/>
</dbReference>
<evidence type="ECO:0000256" key="4">
    <source>
        <dbReference type="ARBA" id="ARBA00022695"/>
    </source>
</evidence>
<comment type="cofactor">
    <cofactor evidence="9">
        <name>Mg(2+)</name>
        <dbReference type="ChEBI" id="CHEBI:18420"/>
    </cofactor>
    <text evidence="9">Binds 2 Mg(2+) per subunit.</text>
</comment>
<dbReference type="GO" id="GO:0046872">
    <property type="term" value="F:metal ion binding"/>
    <property type="evidence" value="ECO:0007669"/>
    <property type="project" value="UniProtKB-KW"/>
</dbReference>
<keyword evidence="6" id="KW-0693">Viral RNA replication</keyword>
<dbReference type="RefSeq" id="YP_010769327.1">
    <property type="nucleotide sequence ID" value="NC_073940.1"/>
</dbReference>
<gene>
    <name evidence="11" type="primary">ESE007_3</name>
</gene>
<evidence type="ECO:0000313" key="11">
    <source>
        <dbReference type="EMBL" id="DAD49885.1"/>
    </source>
</evidence>
<evidence type="ECO:0000313" key="12">
    <source>
        <dbReference type="Proteomes" id="UP000678269"/>
    </source>
</evidence>
<evidence type="ECO:0000259" key="10">
    <source>
        <dbReference type="PROSITE" id="PS50522"/>
    </source>
</evidence>
<feature type="binding site" evidence="9">
    <location>
        <position position="364"/>
    </location>
    <ligand>
        <name>Mg(2+)</name>
        <dbReference type="ChEBI" id="CHEBI:18420"/>
        <label>2</label>
    </ligand>
</feature>
<evidence type="ECO:0000256" key="8">
    <source>
        <dbReference type="ARBA" id="ARBA00048744"/>
    </source>
</evidence>
<accession>A0A8S5KXV5</accession>
<keyword evidence="9" id="KW-0460">Magnesium</keyword>
<dbReference type="InterPro" id="IPR043502">
    <property type="entry name" value="DNA/RNA_pol_sf"/>
</dbReference>
<comment type="catalytic activity">
    <reaction evidence="8">
        <text>RNA(n) + a ribonucleoside 5'-triphosphate = RNA(n+1) + diphosphate</text>
        <dbReference type="Rhea" id="RHEA:21248"/>
        <dbReference type="Rhea" id="RHEA-COMP:14527"/>
        <dbReference type="Rhea" id="RHEA-COMP:17342"/>
        <dbReference type="ChEBI" id="CHEBI:33019"/>
        <dbReference type="ChEBI" id="CHEBI:61557"/>
        <dbReference type="ChEBI" id="CHEBI:140395"/>
        <dbReference type="EC" id="2.7.7.48"/>
    </reaction>
</comment>
<dbReference type="PROSITE" id="PS50522">
    <property type="entry name" value="RDRP_PHAGE"/>
    <property type="match status" value="1"/>
</dbReference>
<dbReference type="Proteomes" id="UP000678269">
    <property type="component" value="Segment"/>
</dbReference>
<feature type="binding site" evidence="9">
    <location>
        <position position="363"/>
    </location>
    <ligand>
        <name>Mg(2+)</name>
        <dbReference type="ChEBI" id="CHEBI:18420"/>
        <label>2</label>
    </ligand>
</feature>
<feature type="domain" description="RdRp catalytic" evidence="10">
    <location>
        <begin position="264"/>
        <end position="395"/>
    </location>
</feature>
<dbReference type="Pfam" id="PF03431">
    <property type="entry name" value="RNA_replicase_B"/>
    <property type="match status" value="1"/>
</dbReference>
<dbReference type="GO" id="GO:0003968">
    <property type="term" value="F:RNA-directed RNA polymerase activity"/>
    <property type="evidence" value="ECO:0007669"/>
    <property type="project" value="UniProtKB-KW"/>
</dbReference>
<sequence>MIKSKPVQQELIPTNTYLQGIFEAIGTPKALAASILLKYKEIDQLLALEARPSDYLEAYMYLSDAQVIASFRKNPAIGSTVDLEAIAVEKYFRAEAKCKDTNDYLRRRMYVGSTNLAGYLYSAKNFIHRILGSVPTILEPDFGPGASSACRGFESTIVHKLSTQPECTLLARSLVIESIRVLLPAYAVSCGMSDTYFEPVNTESVPLVAGNTFTTVPKDGRSRRGICVEPHGNILLQKGAGNFIRKRLKRAGWDINRLPLLHKEYARMGSIDGSFATIDLSSASDTISIELVRELLPPDWFDFLNRIRSHKTRINGEWLKCEKFSSMGNGFTFELETLIFLSLCHAVKLEQGRKEDIISVFGDDIIVPTRLAHGVIDLLKECGFDTNTEKTFVDGPFRESCGFDFFSGVPVRPTYIKEVSRNVTEASYTIANRIREIAYNLGYNNLCDKRFKRIWDMVVRTIPYELRCFGPASFGSSRCTFRSIEVPFGQLSMDSLNDQVIACEYKPSFNCRKGWSFRVSYLAR</sequence>